<proteinExistence type="predicted"/>
<protein>
    <submittedName>
        <fullName evidence="1">Uncharacterized protein</fullName>
    </submittedName>
</protein>
<accession>A0A2P2NKR1</accession>
<reference evidence="1" key="1">
    <citation type="submission" date="2018-02" db="EMBL/GenBank/DDBJ databases">
        <title>Rhizophora mucronata_Transcriptome.</title>
        <authorList>
            <person name="Meera S.P."/>
            <person name="Sreeshan A."/>
            <person name="Augustine A."/>
        </authorList>
    </citation>
    <scope>NUCLEOTIDE SEQUENCE</scope>
    <source>
        <tissue evidence="1">Leaf</tissue>
    </source>
</reference>
<dbReference type="AlphaFoldDB" id="A0A2P2NKR1"/>
<sequence length="24" mass="2943">MTVPADLYSCKNFVLARRRDQRFR</sequence>
<dbReference type="EMBL" id="GGEC01062496">
    <property type="protein sequence ID" value="MBX42980.1"/>
    <property type="molecule type" value="Transcribed_RNA"/>
</dbReference>
<organism evidence="1">
    <name type="scientific">Rhizophora mucronata</name>
    <name type="common">Asiatic mangrove</name>
    <dbReference type="NCBI Taxonomy" id="61149"/>
    <lineage>
        <taxon>Eukaryota</taxon>
        <taxon>Viridiplantae</taxon>
        <taxon>Streptophyta</taxon>
        <taxon>Embryophyta</taxon>
        <taxon>Tracheophyta</taxon>
        <taxon>Spermatophyta</taxon>
        <taxon>Magnoliopsida</taxon>
        <taxon>eudicotyledons</taxon>
        <taxon>Gunneridae</taxon>
        <taxon>Pentapetalae</taxon>
        <taxon>rosids</taxon>
        <taxon>fabids</taxon>
        <taxon>Malpighiales</taxon>
        <taxon>Rhizophoraceae</taxon>
        <taxon>Rhizophora</taxon>
    </lineage>
</organism>
<evidence type="ECO:0000313" key="1">
    <source>
        <dbReference type="EMBL" id="MBX42980.1"/>
    </source>
</evidence>
<name>A0A2P2NKR1_RHIMU</name>